<reference evidence="1" key="1">
    <citation type="journal article" date="2015" name="Genome Biol. Evol.">
        <title>Organellar Genomes of White Spruce (Picea glauca): Assembly and Annotation.</title>
        <authorList>
            <person name="Jackman S.D."/>
            <person name="Warren R.L."/>
            <person name="Gibb E.A."/>
            <person name="Vandervalk B.P."/>
            <person name="Mohamadi H."/>
            <person name="Chu J."/>
            <person name="Raymond A."/>
            <person name="Pleasance S."/>
            <person name="Coope R."/>
            <person name="Wildung M.R."/>
            <person name="Ritland C.E."/>
            <person name="Bousquet J."/>
            <person name="Jones S.J."/>
            <person name="Bohlmann J."/>
            <person name="Birol I."/>
        </authorList>
    </citation>
    <scope>NUCLEOTIDE SEQUENCE [LARGE SCALE GENOMIC DNA]</scope>
    <source>
        <tissue evidence="1">Flushing bud</tissue>
    </source>
</reference>
<dbReference type="AlphaFoldDB" id="A0A101LYJ3"/>
<name>A0A101LYJ3_PICGL</name>
<protein>
    <submittedName>
        <fullName evidence="1">Uncharacterized protein</fullName>
    </submittedName>
</protein>
<keyword evidence="1" id="KW-0496">Mitochondrion</keyword>
<comment type="caution">
    <text evidence="1">The sequence shown here is derived from an EMBL/GenBank/DDBJ whole genome shotgun (WGS) entry which is preliminary data.</text>
</comment>
<proteinExistence type="predicted"/>
<evidence type="ECO:0000313" key="1">
    <source>
        <dbReference type="EMBL" id="KUM47696.1"/>
    </source>
</evidence>
<dbReference type="EMBL" id="LKAM01000007">
    <property type="protein sequence ID" value="KUM47696.1"/>
    <property type="molecule type" value="Genomic_DNA"/>
</dbReference>
<organism evidence="1">
    <name type="scientific">Picea glauca</name>
    <name type="common">White spruce</name>
    <name type="synonym">Pinus glauca</name>
    <dbReference type="NCBI Taxonomy" id="3330"/>
    <lineage>
        <taxon>Eukaryota</taxon>
        <taxon>Viridiplantae</taxon>
        <taxon>Streptophyta</taxon>
        <taxon>Embryophyta</taxon>
        <taxon>Tracheophyta</taxon>
        <taxon>Spermatophyta</taxon>
        <taxon>Pinopsida</taxon>
        <taxon>Pinidae</taxon>
        <taxon>Conifers I</taxon>
        <taxon>Pinales</taxon>
        <taxon>Pinaceae</taxon>
        <taxon>Picea</taxon>
    </lineage>
</organism>
<geneLocation type="mitochondrion" evidence="1"/>
<sequence length="69" mass="7328">MKKTVGIQPAQRMGALMAMLKPPRGTLAKGLAPPTGVLVEVVMHPTDIPYMAGLHPLVPEVRATFAIPN</sequence>
<gene>
    <name evidence="1" type="ORF">ABT39_MTgene5883</name>
</gene>
<accession>A0A101LYJ3</accession>